<comment type="caution">
    <text evidence="1">The sequence shown here is derived from an EMBL/GenBank/DDBJ whole genome shotgun (WGS) entry which is preliminary data.</text>
</comment>
<dbReference type="InterPro" id="IPR027417">
    <property type="entry name" value="P-loop_NTPase"/>
</dbReference>
<gene>
    <name evidence="1" type="ORF">CAZ10_09345</name>
</gene>
<dbReference type="Gene3D" id="3.40.50.300">
    <property type="entry name" value="P-loop containing nucleotide triphosphate hydrolases"/>
    <property type="match status" value="1"/>
</dbReference>
<dbReference type="Proteomes" id="UP000194857">
    <property type="component" value="Unassembled WGS sequence"/>
</dbReference>
<reference evidence="2" key="1">
    <citation type="submission" date="2017-05" db="EMBL/GenBank/DDBJ databases">
        <authorList>
            <person name="Giani T."/>
            <person name="Arena F."/>
            <person name="Pollini S."/>
            <person name="Di Pilato V."/>
            <person name="D'Andrea M.M."/>
            <person name="Henrici De Angelis L."/>
            <person name="Bassetti M."/>
            <person name="Rossolini G.M."/>
        </authorList>
    </citation>
    <scope>NUCLEOTIDE SEQUENCE [LARGE SCALE GENOMIC DNA]</scope>
    <source>
        <strain evidence="2">S567_C10_BS</strain>
    </source>
</reference>
<sequence>MNNINAATDVRDLVGASPEIGAAIVANTTTRILLSKEHLSQAEGQLVESLLNPRRDVLVSLKFPSLSGHFNVDLTEDRPVGLLVGVSGSGKSVAAMALAQQYLGESGGEVVLVTCYAPAVRHETDLGAKIWQKCNDEHPDRIHLALIEGFRDVAKYNFPKGSLVIVDEFRARTEGLADLVNRVKECGAVLVILVQTFSDLADVQTMLVPSVSFFAKSDRGRGKFWVVQSDGSLGNADFTGVPQ</sequence>
<protein>
    <submittedName>
        <fullName evidence="1">Uncharacterized protein</fullName>
    </submittedName>
</protein>
<proteinExistence type="predicted"/>
<dbReference type="SUPFAM" id="SSF52540">
    <property type="entry name" value="P-loop containing nucleoside triphosphate hydrolases"/>
    <property type="match status" value="1"/>
</dbReference>
<dbReference type="RefSeq" id="WP_065085908.1">
    <property type="nucleotide sequence ID" value="NZ_NFFZ01000004.1"/>
</dbReference>
<dbReference type="AlphaFoldDB" id="A0A241XSH5"/>
<name>A0A241XSH5_PSEAI</name>
<evidence type="ECO:0000313" key="2">
    <source>
        <dbReference type="Proteomes" id="UP000194857"/>
    </source>
</evidence>
<dbReference type="EMBL" id="NFFZ01000004">
    <property type="protein sequence ID" value="OTI63038.1"/>
    <property type="molecule type" value="Genomic_DNA"/>
</dbReference>
<accession>A0A241XSH5</accession>
<organism evidence="1 2">
    <name type="scientific">Pseudomonas aeruginosa</name>
    <dbReference type="NCBI Taxonomy" id="287"/>
    <lineage>
        <taxon>Bacteria</taxon>
        <taxon>Pseudomonadati</taxon>
        <taxon>Pseudomonadota</taxon>
        <taxon>Gammaproteobacteria</taxon>
        <taxon>Pseudomonadales</taxon>
        <taxon>Pseudomonadaceae</taxon>
        <taxon>Pseudomonas</taxon>
    </lineage>
</organism>
<evidence type="ECO:0000313" key="1">
    <source>
        <dbReference type="EMBL" id="OTI63038.1"/>
    </source>
</evidence>